<feature type="chain" id="PRO_5032651853" description="peptidylamidoglycolate lyase" evidence="12">
    <location>
        <begin position="20"/>
        <end position="616"/>
    </location>
</feature>
<evidence type="ECO:0000256" key="6">
    <source>
        <dbReference type="ARBA" id="ARBA00023180"/>
    </source>
</evidence>
<dbReference type="InterPro" id="IPR001258">
    <property type="entry name" value="NHL_repeat"/>
</dbReference>
<dbReference type="GO" id="GO:0005576">
    <property type="term" value="C:extracellular region"/>
    <property type="evidence" value="ECO:0007669"/>
    <property type="project" value="TreeGrafter"/>
</dbReference>
<dbReference type="EMBL" id="CAJNOV010009581">
    <property type="protein sequence ID" value="CAF1371762.1"/>
    <property type="molecule type" value="Genomic_DNA"/>
</dbReference>
<evidence type="ECO:0000256" key="7">
    <source>
        <dbReference type="ARBA" id="ARBA00023239"/>
    </source>
</evidence>
<feature type="binding site" evidence="8">
    <location>
        <position position="248"/>
    </location>
    <ligand>
        <name>a protein</name>
        <dbReference type="ChEBI" id="CHEBI:16541"/>
    </ligand>
    <ligandPart>
        <name>C-terminal Xaa-(2S)-2-hydroxyglycine residue</name>
        <dbReference type="ChEBI" id="CHEBI:142768"/>
    </ligandPart>
</feature>
<feature type="binding site" evidence="9">
    <location>
        <position position="68"/>
    </location>
    <ligand>
        <name>Ca(2+)</name>
        <dbReference type="ChEBI" id="CHEBI:29108"/>
        <note>structural</note>
    </ligand>
</feature>
<keyword evidence="3 12" id="KW-0732">Signal</keyword>
<evidence type="ECO:0000313" key="14">
    <source>
        <dbReference type="Proteomes" id="UP000663855"/>
    </source>
</evidence>
<evidence type="ECO:0000256" key="3">
    <source>
        <dbReference type="ARBA" id="ARBA00022729"/>
    </source>
</evidence>
<evidence type="ECO:0000256" key="12">
    <source>
        <dbReference type="SAM" id="SignalP"/>
    </source>
</evidence>
<dbReference type="SUPFAM" id="SSF63829">
    <property type="entry name" value="Calcium-dependent phosphotriesterase"/>
    <property type="match status" value="1"/>
</dbReference>
<evidence type="ECO:0000256" key="9">
    <source>
        <dbReference type="PIRSR" id="PIRSR600720-2"/>
    </source>
</evidence>
<name>A0A815J0K7_9BILA</name>
<feature type="repeat" description="NHL" evidence="11">
    <location>
        <begin position="172"/>
        <end position="212"/>
    </location>
</feature>
<reference evidence="13" key="1">
    <citation type="submission" date="2021-02" db="EMBL/GenBank/DDBJ databases">
        <authorList>
            <person name="Nowell W R."/>
        </authorList>
    </citation>
    <scope>NUCLEOTIDE SEQUENCE</scope>
</reference>
<evidence type="ECO:0000256" key="10">
    <source>
        <dbReference type="PIRSR" id="PIRSR600720-3"/>
    </source>
</evidence>
<dbReference type="PANTHER" id="PTHR10680:SF36">
    <property type="entry name" value="PEPTIDYL-ALPHA-HYDROXYGLYCINE ALPHA-AMIDATING LYASE 1"/>
    <property type="match status" value="1"/>
</dbReference>
<evidence type="ECO:0000256" key="5">
    <source>
        <dbReference type="ARBA" id="ARBA00023157"/>
    </source>
</evidence>
<dbReference type="PRINTS" id="PR00790">
    <property type="entry name" value="PAMONOXGNASE"/>
</dbReference>
<proteinExistence type="predicted"/>
<sequence length="616" mass="71512">MDRLTLLLVLVSIVVNVNARAFENTISAGVESDENVVTYQVLSNKPLSIVSADDDSQHEYKLGQVGGLGASVKNPNRLFVFHRASREWNQESFPDGRNFDKTKFGVIPENTVLTVNTRTGQIIEQWGNNTFYMPHGLAVDSEENLWLTDVGMHQVFKYSNGERVLTLGEPFVPGNDESHFCKPTDVVVSNDGSKIYVADGYCNARIVKFDSKGKFLKEYAMPEDEQPLLIPHSIVLIEALDLVCVADRENGRIVCFDDEINDDDDDDETNENNQSQVKAIIDHPLMRTVYAIHYDPIKHRLYAVSGRLRQSRAMGFTFSVHPESFGQLITTWEPNDIFINYFTMSDNQKLIRDLEDLLSAPVEERYKKFLSIIAECEKFHQLNLTSVKEFDKVHNDLLDLLVVDEYNGALIDRSKYEKFELIMMDLRRLIETLIIEHYVQAKRMDDLSMKFKDLQNETNDLKQIVYETEYKKLSYAISTPLKRVLTRRFRNENIRMDPLNETLLLALFENNHDFNGLHMSEKKFHTVFNIYKDISDTIGIYYKNMLKMLMCRNQRNIEQHEMLEGYVQQCKRSGIQSDFTGLMNYLQLAGLQKYKDAEMKVLEKVFHFYLIQDEYR</sequence>
<keyword evidence="9" id="KW-0106">Calcium</keyword>
<dbReference type="Pfam" id="PF01436">
    <property type="entry name" value="NHL"/>
    <property type="match status" value="3"/>
</dbReference>
<feature type="binding site" evidence="9">
    <location>
        <position position="137"/>
    </location>
    <ligand>
        <name>Ca(2+)</name>
        <dbReference type="ChEBI" id="CHEBI:29108"/>
        <note>structural</note>
    </ligand>
</feature>
<dbReference type="AlphaFoldDB" id="A0A815J0K7"/>
<comment type="caution">
    <text evidence="13">The sequence shown here is derived from an EMBL/GenBank/DDBJ whole genome shotgun (WGS) entry which is preliminary data.</text>
</comment>
<keyword evidence="9" id="KW-0862">Zinc</keyword>
<evidence type="ECO:0000256" key="2">
    <source>
        <dbReference type="ARBA" id="ARBA00022723"/>
    </source>
</evidence>
<dbReference type="GO" id="GO:0004598">
    <property type="term" value="F:peptidylamidoglycolate lyase activity"/>
    <property type="evidence" value="ECO:0007669"/>
    <property type="project" value="UniProtKB-EC"/>
</dbReference>
<feature type="disulfide bond" evidence="10">
    <location>
        <begin position="181"/>
        <end position="202"/>
    </location>
</feature>
<evidence type="ECO:0000313" key="13">
    <source>
        <dbReference type="EMBL" id="CAF1371762.1"/>
    </source>
</evidence>
<keyword evidence="4" id="KW-0677">Repeat</keyword>
<keyword evidence="7" id="KW-0456">Lyase</keyword>
<dbReference type="GO" id="GO:0016020">
    <property type="term" value="C:membrane"/>
    <property type="evidence" value="ECO:0007669"/>
    <property type="project" value="InterPro"/>
</dbReference>
<protein>
    <recommendedName>
        <fullName evidence="1">peptidylamidoglycolate lyase</fullName>
        <ecNumber evidence="1">4.3.2.5</ecNumber>
    </recommendedName>
</protein>
<feature type="binding site" evidence="9">
    <location>
        <position position="232"/>
    </location>
    <ligand>
        <name>Zn(2+)</name>
        <dbReference type="ChEBI" id="CHEBI:29105"/>
        <note>catalytic</note>
    </ligand>
</feature>
<keyword evidence="6" id="KW-0325">Glycoprotein</keyword>
<gene>
    <name evidence="13" type="ORF">CJN711_LOCUS20481</name>
</gene>
<evidence type="ECO:0000256" key="4">
    <source>
        <dbReference type="ARBA" id="ARBA00022737"/>
    </source>
</evidence>
<dbReference type="Proteomes" id="UP000663855">
    <property type="component" value="Unassembled WGS sequence"/>
</dbReference>
<dbReference type="CDD" id="cd14958">
    <property type="entry name" value="NHL_PAL_like"/>
    <property type="match status" value="1"/>
</dbReference>
<keyword evidence="5 10" id="KW-1015">Disulfide bond</keyword>
<dbReference type="GO" id="GO:0006518">
    <property type="term" value="P:peptide metabolic process"/>
    <property type="evidence" value="ECO:0007669"/>
    <property type="project" value="InterPro"/>
</dbReference>
<dbReference type="PROSITE" id="PS51125">
    <property type="entry name" value="NHL"/>
    <property type="match status" value="2"/>
</dbReference>
<dbReference type="GO" id="GO:0046872">
    <property type="term" value="F:metal ion binding"/>
    <property type="evidence" value="ECO:0007669"/>
    <property type="project" value="UniProtKB-KW"/>
</dbReference>
<feature type="binding site" evidence="8">
    <location>
        <position position="83"/>
    </location>
    <ligand>
        <name>a protein</name>
        <dbReference type="ChEBI" id="CHEBI:16541"/>
    </ligand>
    <ligandPart>
        <name>C-terminal Xaa-(2S)-2-hydroxyglycine residue</name>
        <dbReference type="ChEBI" id="CHEBI:142768"/>
    </ligandPart>
</feature>
<feature type="signal peptide" evidence="12">
    <location>
        <begin position="1"/>
        <end position="19"/>
    </location>
</feature>
<feature type="binding site" evidence="8">
    <location>
        <position position="201"/>
    </location>
    <ligand>
        <name>a protein</name>
        <dbReference type="ChEBI" id="CHEBI:16541"/>
    </ligand>
    <ligandPart>
        <name>C-terminal Xaa-(2S)-2-hydroxyglycine residue</name>
        <dbReference type="ChEBI" id="CHEBI:142768"/>
    </ligandPart>
</feature>
<feature type="binding site" evidence="9">
    <location>
        <position position="135"/>
    </location>
    <ligand>
        <name>Zn(2+)</name>
        <dbReference type="ChEBI" id="CHEBI:29105"/>
        <note>catalytic</note>
    </ligand>
</feature>
<feature type="repeat" description="NHL" evidence="11">
    <location>
        <begin position="120"/>
        <end position="161"/>
    </location>
</feature>
<evidence type="ECO:0000256" key="11">
    <source>
        <dbReference type="PROSITE-ProRule" id="PRU00504"/>
    </source>
</evidence>
<dbReference type="PANTHER" id="PTHR10680">
    <property type="entry name" value="PEPTIDYL-GLYCINE ALPHA-AMIDATING MONOOXYGENASE"/>
    <property type="match status" value="1"/>
</dbReference>
<comment type="cofactor">
    <cofactor evidence="9">
        <name>Zn(2+)</name>
        <dbReference type="ChEBI" id="CHEBI:29105"/>
    </cofactor>
    <text evidence="9">Binds one Zn(2+) ion per subunit.</text>
</comment>
<dbReference type="EC" id="4.3.2.5" evidence="1"/>
<evidence type="ECO:0000256" key="8">
    <source>
        <dbReference type="PIRSR" id="PIRSR600720-1"/>
    </source>
</evidence>
<dbReference type="Gene3D" id="2.120.10.30">
    <property type="entry name" value="TolB, C-terminal domain"/>
    <property type="match status" value="1"/>
</dbReference>
<organism evidence="13 14">
    <name type="scientific">Rotaria magnacalcarata</name>
    <dbReference type="NCBI Taxonomy" id="392030"/>
    <lineage>
        <taxon>Eukaryota</taxon>
        <taxon>Metazoa</taxon>
        <taxon>Spiralia</taxon>
        <taxon>Gnathifera</taxon>
        <taxon>Rotifera</taxon>
        <taxon>Eurotatoria</taxon>
        <taxon>Bdelloidea</taxon>
        <taxon>Philodinida</taxon>
        <taxon>Philodinidae</taxon>
        <taxon>Rotaria</taxon>
    </lineage>
</organism>
<keyword evidence="2 9" id="KW-0479">Metal-binding</keyword>
<accession>A0A815J0K7</accession>
<dbReference type="InterPro" id="IPR000720">
    <property type="entry name" value="PHM/PAL"/>
</dbReference>
<dbReference type="InterPro" id="IPR011042">
    <property type="entry name" value="6-blade_b-propeller_TolB-like"/>
</dbReference>
<feature type="disulfide bond" evidence="10">
    <location>
        <begin position="244"/>
        <end position="255"/>
    </location>
</feature>
<evidence type="ECO:0000256" key="1">
    <source>
        <dbReference type="ARBA" id="ARBA00012343"/>
    </source>
</evidence>